<feature type="domain" description="BD-FAE-like" evidence="4">
    <location>
        <begin position="372"/>
        <end position="529"/>
    </location>
</feature>
<dbReference type="InterPro" id="IPR003591">
    <property type="entry name" value="Leu-rich_rpt_typical-subtyp"/>
</dbReference>
<dbReference type="SMART" id="SM00369">
    <property type="entry name" value="LRR_TYP"/>
    <property type="match status" value="3"/>
</dbReference>
<dbReference type="Pfam" id="PF20434">
    <property type="entry name" value="BD-FAE"/>
    <property type="match status" value="1"/>
</dbReference>
<dbReference type="InterPro" id="IPR001611">
    <property type="entry name" value="Leu-rich_rpt"/>
</dbReference>
<name>A0A4Q1BSX5_TREME</name>
<proteinExistence type="predicted"/>
<dbReference type="Gene3D" id="3.40.50.1820">
    <property type="entry name" value="alpha/beta hydrolase"/>
    <property type="match status" value="1"/>
</dbReference>
<dbReference type="SUPFAM" id="SSF53474">
    <property type="entry name" value="alpha/beta-Hydrolases"/>
    <property type="match status" value="1"/>
</dbReference>
<comment type="caution">
    <text evidence="5">The sequence shown here is derived from an EMBL/GenBank/DDBJ whole genome shotgun (WGS) entry which is preliminary data.</text>
</comment>
<dbReference type="EMBL" id="SDIL01000012">
    <property type="protein sequence ID" value="RXK41002.1"/>
    <property type="molecule type" value="Genomic_DNA"/>
</dbReference>
<dbReference type="STRING" id="5217.A0A4Q1BSX5"/>
<keyword evidence="2" id="KW-0677">Repeat</keyword>
<dbReference type="PROSITE" id="PS51450">
    <property type="entry name" value="LRR"/>
    <property type="match status" value="2"/>
</dbReference>
<dbReference type="PANTHER" id="PTHR45617">
    <property type="entry name" value="LEUCINE RICH REPEAT FAMILY PROTEIN"/>
    <property type="match status" value="1"/>
</dbReference>
<evidence type="ECO:0000256" key="1">
    <source>
        <dbReference type="ARBA" id="ARBA00022614"/>
    </source>
</evidence>
<keyword evidence="1" id="KW-0433">Leucine-rich repeat</keyword>
<dbReference type="OrthoDB" id="433474at2759"/>
<keyword evidence="6" id="KW-1185">Reference proteome</keyword>
<evidence type="ECO:0000313" key="6">
    <source>
        <dbReference type="Proteomes" id="UP000289152"/>
    </source>
</evidence>
<evidence type="ECO:0000259" key="4">
    <source>
        <dbReference type="Pfam" id="PF20434"/>
    </source>
</evidence>
<dbReference type="PANTHER" id="PTHR45617:SF169">
    <property type="entry name" value="LRRCT DOMAIN-CONTAINING PROTEIN"/>
    <property type="match status" value="1"/>
</dbReference>
<dbReference type="InterPro" id="IPR025875">
    <property type="entry name" value="Leu-rich_rpt_4"/>
</dbReference>
<dbReference type="InterPro" id="IPR049492">
    <property type="entry name" value="BD-FAE-like_dom"/>
</dbReference>
<sequence length="690" mass="75611">MSRIKDQIAAKRLQVKSPPASRRQAASAASSLAASLDQTHIEDRTFPSQLKHAVRTGKLDISSLSLEEIPSQVYITLLGIPPSSLSRPPTDTKVGSETWTEPEELVSFKARDNTITRIDLEIGSFGGLKVFDFKGNKLSSLPDSFADLLRLTTVDLSYNDFTSIPSSLLLLPALQVLDLSHNQITSINFSSPVEPSQDGLDYGAGFLSTSFSRAQNKGPLKVWPVLRNLNLGHNLIVNEGLEPLCSTNLTSLRVFNLENNELSGELDLKKCGMNKEAMPELMSLNLNGNSSLQSTKGLLADGVKVDMIGCGISDVRPRRDGLKMNPSSSSSDPKTGMSIGENLPIPKPTMTITYRTCPAATFDALPLNIEFDLYLPDKPGTTPHPLVIWFHGGALLQGNRENLPPHFRRLPSYPLSGPNGEENVAVISPNHRLAPQIPILDILSDISALFTYVHTKLNDKIAKEGKQNVIDTRRICVSGGSTGGYLALIAGLSISESLSDEEVGGYRGESSKGGIKCLAPFYPITDLTHPFWSTETNPVPWYGKTVTHEEARPHLDLKAAPVCSAISGGPRSVLYAYMLQHALFPSLLFQKQRSIGSGLDAFRPTPESLSILHRLELCEKARKKVEQPPVYLCYGTVDDKVQPQEKTVEVFKRIISDFTLDVKEGGDHAFDEDANVECLEFRSWLEKKLL</sequence>
<dbReference type="InterPro" id="IPR032675">
    <property type="entry name" value="LRR_dom_sf"/>
</dbReference>
<organism evidence="5 6">
    <name type="scientific">Tremella mesenterica</name>
    <name type="common">Jelly fungus</name>
    <dbReference type="NCBI Taxonomy" id="5217"/>
    <lineage>
        <taxon>Eukaryota</taxon>
        <taxon>Fungi</taxon>
        <taxon>Dikarya</taxon>
        <taxon>Basidiomycota</taxon>
        <taxon>Agaricomycotina</taxon>
        <taxon>Tremellomycetes</taxon>
        <taxon>Tremellales</taxon>
        <taxon>Tremellaceae</taxon>
        <taxon>Tremella</taxon>
    </lineage>
</organism>
<feature type="compositionally biased region" description="Low complexity" evidence="3">
    <location>
        <begin position="17"/>
        <end position="29"/>
    </location>
</feature>
<gene>
    <name evidence="5" type="ORF">M231_01633</name>
</gene>
<dbReference type="InParanoid" id="A0A4Q1BSX5"/>
<accession>A0A4Q1BSX5</accession>
<dbReference type="Pfam" id="PF12799">
    <property type="entry name" value="LRR_4"/>
    <property type="match status" value="1"/>
</dbReference>
<dbReference type="InterPro" id="IPR029058">
    <property type="entry name" value="AB_hydrolase_fold"/>
</dbReference>
<feature type="region of interest" description="Disordered" evidence="3">
    <location>
        <begin position="1"/>
        <end position="29"/>
    </location>
</feature>
<feature type="region of interest" description="Disordered" evidence="3">
    <location>
        <begin position="318"/>
        <end position="343"/>
    </location>
</feature>
<evidence type="ECO:0000256" key="3">
    <source>
        <dbReference type="SAM" id="MobiDB-lite"/>
    </source>
</evidence>
<dbReference type="SUPFAM" id="SSF52047">
    <property type="entry name" value="RNI-like"/>
    <property type="match status" value="1"/>
</dbReference>
<dbReference type="Gene3D" id="3.80.10.10">
    <property type="entry name" value="Ribonuclease Inhibitor"/>
    <property type="match status" value="2"/>
</dbReference>
<dbReference type="Proteomes" id="UP000289152">
    <property type="component" value="Unassembled WGS sequence"/>
</dbReference>
<reference evidence="5 6" key="1">
    <citation type="submission" date="2016-06" db="EMBL/GenBank/DDBJ databases">
        <title>Evolution of pathogenesis and genome organization in the Tremellales.</title>
        <authorList>
            <person name="Cuomo C."/>
            <person name="Litvintseva A."/>
            <person name="Heitman J."/>
            <person name="Chen Y."/>
            <person name="Sun S."/>
            <person name="Springer D."/>
            <person name="Dromer F."/>
            <person name="Young S."/>
            <person name="Zeng Q."/>
            <person name="Chapman S."/>
            <person name="Gujja S."/>
            <person name="Saif S."/>
            <person name="Birren B."/>
        </authorList>
    </citation>
    <scope>NUCLEOTIDE SEQUENCE [LARGE SCALE GENOMIC DNA]</scope>
    <source>
        <strain evidence="5 6">ATCC 28783</strain>
    </source>
</reference>
<dbReference type="AlphaFoldDB" id="A0A4Q1BSX5"/>
<evidence type="ECO:0000313" key="5">
    <source>
        <dbReference type="EMBL" id="RXK41002.1"/>
    </source>
</evidence>
<protein>
    <recommendedName>
        <fullName evidence="4">BD-FAE-like domain-containing protein</fullName>
    </recommendedName>
</protein>
<dbReference type="VEuPathDB" id="FungiDB:TREMEDRAFT_29917"/>
<evidence type="ECO:0000256" key="2">
    <source>
        <dbReference type="ARBA" id="ARBA00022737"/>
    </source>
</evidence>